<dbReference type="Proteomes" id="UP001556653">
    <property type="component" value="Unassembled WGS sequence"/>
</dbReference>
<keyword evidence="1" id="KW-1133">Transmembrane helix</keyword>
<protein>
    <submittedName>
        <fullName evidence="2">DUF2065 domain-containing protein</fullName>
    </submittedName>
</protein>
<reference evidence="2 3" key="1">
    <citation type="submission" date="2024-02" db="EMBL/GenBank/DDBJ databases">
        <title>New especies of Spiribacter isolated from saline water.</title>
        <authorList>
            <person name="Leon M.J."/>
            <person name="De La Haba R."/>
            <person name="Sanchez-Porro C."/>
            <person name="Ventosa A."/>
        </authorList>
    </citation>
    <scope>NUCLEOTIDE SEQUENCE [LARGE SCALE GENOMIC DNA]</scope>
    <source>
        <strain evidence="3">ag22IC4-227</strain>
    </source>
</reference>
<evidence type="ECO:0000313" key="3">
    <source>
        <dbReference type="Proteomes" id="UP001556653"/>
    </source>
</evidence>
<name>A0ABV3S9Z0_9GAMM</name>
<keyword evidence="3" id="KW-1185">Reference proteome</keyword>
<dbReference type="EMBL" id="JBAKFJ010000001">
    <property type="protein sequence ID" value="MEX0386559.1"/>
    <property type="molecule type" value="Genomic_DNA"/>
</dbReference>
<evidence type="ECO:0000313" key="2">
    <source>
        <dbReference type="EMBL" id="MEX0386559.1"/>
    </source>
</evidence>
<comment type="caution">
    <text evidence="2">The sequence shown here is derived from an EMBL/GenBank/DDBJ whole genome shotgun (WGS) entry which is preliminary data.</text>
</comment>
<dbReference type="PANTHER" id="PTHR38602">
    <property type="entry name" value="INNER MEMBRANE PROTEIN-RELATED"/>
    <property type="match status" value="1"/>
</dbReference>
<accession>A0ABV3S9Z0</accession>
<dbReference type="PANTHER" id="PTHR38602:SF1">
    <property type="entry name" value="INNER MEMBRANE PROTEIN"/>
    <property type="match status" value="1"/>
</dbReference>
<sequence>MQDLLTAVALLLIIEGILPFVSPRTLRRALFSIVQHNDKALRLTGLGTMLAGVLLLYLVR</sequence>
<feature type="transmembrane region" description="Helical" evidence="1">
    <location>
        <begin position="40"/>
        <end position="59"/>
    </location>
</feature>
<evidence type="ECO:0000256" key="1">
    <source>
        <dbReference type="SAM" id="Phobius"/>
    </source>
</evidence>
<dbReference type="RefSeq" id="WP_367967027.1">
    <property type="nucleotide sequence ID" value="NZ_JBAKFI010000001.1"/>
</dbReference>
<organism evidence="2 3">
    <name type="scientific">Spiribacter onubensis</name>
    <dbReference type="NCBI Taxonomy" id="3122420"/>
    <lineage>
        <taxon>Bacteria</taxon>
        <taxon>Pseudomonadati</taxon>
        <taxon>Pseudomonadota</taxon>
        <taxon>Gammaproteobacteria</taxon>
        <taxon>Chromatiales</taxon>
        <taxon>Ectothiorhodospiraceae</taxon>
        <taxon>Spiribacter</taxon>
    </lineage>
</organism>
<dbReference type="InterPro" id="IPR019201">
    <property type="entry name" value="DUF2065"/>
</dbReference>
<keyword evidence="1" id="KW-0812">Transmembrane</keyword>
<keyword evidence="1" id="KW-0472">Membrane</keyword>
<dbReference type="Pfam" id="PF09838">
    <property type="entry name" value="DUF2065"/>
    <property type="match status" value="1"/>
</dbReference>
<proteinExistence type="predicted"/>
<gene>
    <name evidence="2" type="ORF">V6X64_06100</name>
</gene>